<evidence type="ECO:0000313" key="1">
    <source>
        <dbReference type="EMBL" id="EWS72172.1"/>
    </source>
</evidence>
<dbReference type="Proteomes" id="UP000009168">
    <property type="component" value="Unassembled WGS sequence"/>
</dbReference>
<dbReference type="KEGG" id="tet:TTHERM_000693107"/>
<reference evidence="2" key="1">
    <citation type="journal article" date="2006" name="PLoS Biol.">
        <title>Macronuclear genome sequence of the ciliate Tetrahymena thermophila, a model eukaryote.</title>
        <authorList>
            <person name="Eisen J.A."/>
            <person name="Coyne R.S."/>
            <person name="Wu M."/>
            <person name="Wu D."/>
            <person name="Thiagarajan M."/>
            <person name="Wortman J.R."/>
            <person name="Badger J.H."/>
            <person name="Ren Q."/>
            <person name="Amedeo P."/>
            <person name="Jones K.M."/>
            <person name="Tallon L.J."/>
            <person name="Delcher A.L."/>
            <person name="Salzberg S.L."/>
            <person name="Silva J.C."/>
            <person name="Haas B.J."/>
            <person name="Majoros W.H."/>
            <person name="Farzad M."/>
            <person name="Carlton J.M."/>
            <person name="Smith R.K. Jr."/>
            <person name="Garg J."/>
            <person name="Pearlman R.E."/>
            <person name="Karrer K.M."/>
            <person name="Sun L."/>
            <person name="Manning G."/>
            <person name="Elde N.C."/>
            <person name="Turkewitz A.P."/>
            <person name="Asai D.J."/>
            <person name="Wilkes D.E."/>
            <person name="Wang Y."/>
            <person name="Cai H."/>
            <person name="Collins K."/>
            <person name="Stewart B.A."/>
            <person name="Lee S.R."/>
            <person name="Wilamowska K."/>
            <person name="Weinberg Z."/>
            <person name="Ruzzo W.L."/>
            <person name="Wloga D."/>
            <person name="Gaertig J."/>
            <person name="Frankel J."/>
            <person name="Tsao C.-C."/>
            <person name="Gorovsky M.A."/>
            <person name="Keeling P.J."/>
            <person name="Waller R.F."/>
            <person name="Patron N.J."/>
            <person name="Cherry J.M."/>
            <person name="Stover N.A."/>
            <person name="Krieger C.J."/>
            <person name="del Toro C."/>
            <person name="Ryder H.F."/>
            <person name="Williamson S.C."/>
            <person name="Barbeau R.A."/>
            <person name="Hamilton E.P."/>
            <person name="Orias E."/>
        </authorList>
    </citation>
    <scope>NUCLEOTIDE SEQUENCE [LARGE SCALE GENOMIC DNA]</scope>
    <source>
        <strain evidence="2">SB210</strain>
    </source>
</reference>
<dbReference type="GeneID" id="24440240"/>
<name>W7X411_TETTS</name>
<accession>W7X411</accession>
<protein>
    <submittedName>
        <fullName evidence="1">Uncharacterized protein</fullName>
    </submittedName>
</protein>
<dbReference type="AlphaFoldDB" id="W7X411"/>
<gene>
    <name evidence="1" type="ORF">TTHERM_000693107</name>
</gene>
<evidence type="ECO:0000313" key="2">
    <source>
        <dbReference type="Proteomes" id="UP000009168"/>
    </source>
</evidence>
<dbReference type="InParanoid" id="W7X411"/>
<proteinExistence type="predicted"/>
<dbReference type="RefSeq" id="XP_012655303.1">
    <property type="nucleotide sequence ID" value="XM_012799849.1"/>
</dbReference>
<keyword evidence="2" id="KW-1185">Reference proteome</keyword>
<organism evidence="1 2">
    <name type="scientific">Tetrahymena thermophila (strain SB210)</name>
    <dbReference type="NCBI Taxonomy" id="312017"/>
    <lineage>
        <taxon>Eukaryota</taxon>
        <taxon>Sar</taxon>
        <taxon>Alveolata</taxon>
        <taxon>Ciliophora</taxon>
        <taxon>Intramacronucleata</taxon>
        <taxon>Oligohymenophorea</taxon>
        <taxon>Hymenostomatida</taxon>
        <taxon>Tetrahymenina</taxon>
        <taxon>Tetrahymenidae</taxon>
        <taxon>Tetrahymena</taxon>
    </lineage>
</organism>
<sequence>MKKVVCLYAKITKFLNNLINPANQQLLVPFSTYNQIKSHKVEIQQMSFYMKTDISQQSTTISSATLNFKQFLSGLKKLLSKNSQQELNLEDSIPILVLFQL</sequence>
<dbReference type="EMBL" id="GG662488">
    <property type="protein sequence ID" value="EWS72172.1"/>
    <property type="molecule type" value="Genomic_DNA"/>
</dbReference>